<organism evidence="8 9">
    <name type="scientific">Zasmidium cellare</name>
    <name type="common">Wine cellar mold</name>
    <name type="synonym">Racodium cellare</name>
    <dbReference type="NCBI Taxonomy" id="395010"/>
    <lineage>
        <taxon>Eukaryota</taxon>
        <taxon>Fungi</taxon>
        <taxon>Dikarya</taxon>
        <taxon>Ascomycota</taxon>
        <taxon>Pezizomycotina</taxon>
        <taxon>Dothideomycetes</taxon>
        <taxon>Dothideomycetidae</taxon>
        <taxon>Mycosphaerellales</taxon>
        <taxon>Mycosphaerellaceae</taxon>
        <taxon>Zasmidium</taxon>
    </lineage>
</organism>
<evidence type="ECO:0000313" key="8">
    <source>
        <dbReference type="EMBL" id="KAK4503022.1"/>
    </source>
</evidence>
<reference evidence="8 9" key="1">
    <citation type="journal article" date="2023" name="G3 (Bethesda)">
        <title>A chromosome-level genome assembly of Zasmidium syzygii isolated from banana leaves.</title>
        <authorList>
            <person name="van Westerhoven A.C."/>
            <person name="Mehrabi R."/>
            <person name="Talebi R."/>
            <person name="Steentjes M.B.F."/>
            <person name="Corcolon B."/>
            <person name="Chong P.A."/>
            <person name="Kema G.H.J."/>
            <person name="Seidl M.F."/>
        </authorList>
    </citation>
    <scope>NUCLEOTIDE SEQUENCE [LARGE SCALE GENOMIC DNA]</scope>
    <source>
        <strain evidence="8 9">P124</strain>
    </source>
</reference>
<dbReference type="Proteomes" id="UP001305779">
    <property type="component" value="Unassembled WGS sequence"/>
</dbReference>
<dbReference type="PANTHER" id="PTHR43791:SF39">
    <property type="entry name" value="TRANSPORTER LIZ1_SEO1, PUTATIVE (AFU_ORTHOLOGUE AFUA_3G00980)-RELATED"/>
    <property type="match status" value="1"/>
</dbReference>
<evidence type="ECO:0000256" key="3">
    <source>
        <dbReference type="ARBA" id="ARBA00022692"/>
    </source>
</evidence>
<sequence length="219" mass="23843">MSLPVAVSVWFLLPDYPHNTKAWYITEDDRRLAMHRAAKQNKSEITGVLDLKLAESAGYSVSQRNIIPACANLVTMVSDFGWGFASDMTGNRTWWIIGPLLVTTLPGASILTAWPGADAARVAAYFLVACGYVTAVTWTWANEVNSGNAEERALTISSMNGLFYATMIADFFHKRQLKQEAAASSVVELQGSDPRDTTSTDLDKGKTADANRLSTSSIV</sequence>
<evidence type="ECO:0000313" key="9">
    <source>
        <dbReference type="Proteomes" id="UP001305779"/>
    </source>
</evidence>
<feature type="transmembrane region" description="Helical" evidence="7">
    <location>
        <begin position="153"/>
        <end position="172"/>
    </location>
</feature>
<dbReference type="SUPFAM" id="SSF103473">
    <property type="entry name" value="MFS general substrate transporter"/>
    <property type="match status" value="1"/>
</dbReference>
<comment type="subcellular location">
    <subcellularLocation>
        <location evidence="1">Membrane</location>
        <topology evidence="1">Multi-pass membrane protein</topology>
    </subcellularLocation>
</comment>
<evidence type="ECO:0000256" key="7">
    <source>
        <dbReference type="SAM" id="Phobius"/>
    </source>
</evidence>
<feature type="transmembrane region" description="Helical" evidence="7">
    <location>
        <begin position="122"/>
        <end position="141"/>
    </location>
</feature>
<dbReference type="InterPro" id="IPR036259">
    <property type="entry name" value="MFS_trans_sf"/>
</dbReference>
<accession>A0ABR0END9</accession>
<dbReference type="PANTHER" id="PTHR43791">
    <property type="entry name" value="PERMEASE-RELATED"/>
    <property type="match status" value="1"/>
</dbReference>
<feature type="transmembrane region" description="Helical" evidence="7">
    <location>
        <begin position="94"/>
        <end position="115"/>
    </location>
</feature>
<gene>
    <name evidence="8" type="ORF">PRZ48_006449</name>
</gene>
<proteinExistence type="predicted"/>
<evidence type="ECO:0000256" key="4">
    <source>
        <dbReference type="ARBA" id="ARBA00022989"/>
    </source>
</evidence>
<keyword evidence="3 7" id="KW-0812">Transmembrane</keyword>
<keyword evidence="4 7" id="KW-1133">Transmembrane helix</keyword>
<keyword evidence="9" id="KW-1185">Reference proteome</keyword>
<feature type="compositionally biased region" description="Basic and acidic residues" evidence="6">
    <location>
        <begin position="193"/>
        <end position="209"/>
    </location>
</feature>
<feature type="region of interest" description="Disordered" evidence="6">
    <location>
        <begin position="188"/>
        <end position="219"/>
    </location>
</feature>
<evidence type="ECO:0000256" key="2">
    <source>
        <dbReference type="ARBA" id="ARBA00022448"/>
    </source>
</evidence>
<keyword evidence="5 7" id="KW-0472">Membrane</keyword>
<evidence type="ECO:0000256" key="5">
    <source>
        <dbReference type="ARBA" id="ARBA00023136"/>
    </source>
</evidence>
<name>A0ABR0END9_ZASCE</name>
<dbReference type="Gene3D" id="1.20.1250.20">
    <property type="entry name" value="MFS general substrate transporter like domains"/>
    <property type="match status" value="1"/>
</dbReference>
<protein>
    <submittedName>
        <fullName evidence="8">Uncharacterized protein</fullName>
    </submittedName>
</protein>
<comment type="caution">
    <text evidence="8">The sequence shown here is derived from an EMBL/GenBank/DDBJ whole genome shotgun (WGS) entry which is preliminary data.</text>
</comment>
<dbReference type="EMBL" id="JAXOVC010000004">
    <property type="protein sequence ID" value="KAK4503022.1"/>
    <property type="molecule type" value="Genomic_DNA"/>
</dbReference>
<keyword evidence="2" id="KW-0813">Transport</keyword>
<evidence type="ECO:0000256" key="6">
    <source>
        <dbReference type="SAM" id="MobiDB-lite"/>
    </source>
</evidence>
<evidence type="ECO:0000256" key="1">
    <source>
        <dbReference type="ARBA" id="ARBA00004141"/>
    </source>
</evidence>